<dbReference type="EMBL" id="KL142402">
    <property type="protein sequence ID" value="KDR69511.1"/>
    <property type="molecule type" value="Genomic_DNA"/>
</dbReference>
<organism evidence="1 2">
    <name type="scientific">Galerina marginata (strain CBS 339.88)</name>
    <dbReference type="NCBI Taxonomy" id="685588"/>
    <lineage>
        <taxon>Eukaryota</taxon>
        <taxon>Fungi</taxon>
        <taxon>Dikarya</taxon>
        <taxon>Basidiomycota</taxon>
        <taxon>Agaricomycotina</taxon>
        <taxon>Agaricomycetes</taxon>
        <taxon>Agaricomycetidae</taxon>
        <taxon>Agaricales</taxon>
        <taxon>Agaricineae</taxon>
        <taxon>Strophariaceae</taxon>
        <taxon>Galerina</taxon>
    </lineage>
</organism>
<protein>
    <submittedName>
        <fullName evidence="1">Uncharacterized protein</fullName>
    </submittedName>
</protein>
<gene>
    <name evidence="1" type="ORF">GALMADRAFT_215170</name>
</gene>
<reference evidence="2" key="1">
    <citation type="journal article" date="2014" name="Proc. Natl. Acad. Sci. U.S.A.">
        <title>Extensive sampling of basidiomycete genomes demonstrates inadequacy of the white-rot/brown-rot paradigm for wood decay fungi.</title>
        <authorList>
            <person name="Riley R."/>
            <person name="Salamov A.A."/>
            <person name="Brown D.W."/>
            <person name="Nagy L.G."/>
            <person name="Floudas D."/>
            <person name="Held B.W."/>
            <person name="Levasseur A."/>
            <person name="Lombard V."/>
            <person name="Morin E."/>
            <person name="Otillar R."/>
            <person name="Lindquist E.A."/>
            <person name="Sun H."/>
            <person name="LaButti K.M."/>
            <person name="Schmutz J."/>
            <person name="Jabbour D."/>
            <person name="Luo H."/>
            <person name="Baker S.E."/>
            <person name="Pisabarro A.G."/>
            <person name="Walton J.D."/>
            <person name="Blanchette R.A."/>
            <person name="Henrissat B."/>
            <person name="Martin F."/>
            <person name="Cullen D."/>
            <person name="Hibbett D.S."/>
            <person name="Grigoriev I.V."/>
        </authorList>
    </citation>
    <scope>NUCLEOTIDE SEQUENCE [LARGE SCALE GENOMIC DNA]</scope>
    <source>
        <strain evidence="2">CBS 339.88</strain>
    </source>
</reference>
<evidence type="ECO:0000313" key="2">
    <source>
        <dbReference type="Proteomes" id="UP000027222"/>
    </source>
</evidence>
<dbReference type="HOGENOM" id="CLU_1354700_0_0_1"/>
<sequence length="202" mass="23039">MADTKSKPALVLRLQTHRPDVRDIQPYTFHGCFAYLAAWTPFLLGNKTPFRHDLGFNKSRRARHSYLVRGVDWLQTLLFFIQTALYRLRHHMIRGASGQAGARRVRPLEFSSVVTWTTQSIGDGTVMRDRRIVSDSDHPGHRKVDLTNVLVNIYEAQSSRLSCLGIAYVRFSYLCSDKMLTVDAVLDPMMAITLELMQTGKP</sequence>
<keyword evidence="2" id="KW-1185">Reference proteome</keyword>
<dbReference type="Proteomes" id="UP000027222">
    <property type="component" value="Unassembled WGS sequence"/>
</dbReference>
<proteinExistence type="predicted"/>
<name>A0A067SF48_GALM3</name>
<dbReference type="AlphaFoldDB" id="A0A067SF48"/>
<evidence type="ECO:0000313" key="1">
    <source>
        <dbReference type="EMBL" id="KDR69511.1"/>
    </source>
</evidence>
<accession>A0A067SF48</accession>